<dbReference type="PANTHER" id="PTHR31108:SF1">
    <property type="entry name" value="HSAC2 DOMAIN-CONTAINING PROTEIN"/>
    <property type="match status" value="1"/>
</dbReference>
<dbReference type="Proteomes" id="UP000663829">
    <property type="component" value="Unassembled WGS sequence"/>
</dbReference>
<dbReference type="InterPro" id="IPR022158">
    <property type="entry name" value="Inositol_phosphatase"/>
</dbReference>
<dbReference type="PANTHER" id="PTHR31108">
    <property type="entry name" value="TUMOR PROTEIN P63-REGULATED GENE 1-LIKE PROTEIN"/>
    <property type="match status" value="1"/>
</dbReference>
<name>A0A813PM02_9BILA</name>
<evidence type="ECO:0000313" key="7">
    <source>
        <dbReference type="Proteomes" id="UP000663829"/>
    </source>
</evidence>
<dbReference type="InterPro" id="IPR040242">
    <property type="entry name" value="TPRG1-like"/>
</dbReference>
<feature type="compositionally biased region" description="Low complexity" evidence="1">
    <location>
        <begin position="53"/>
        <end position="65"/>
    </location>
</feature>
<protein>
    <recommendedName>
        <fullName evidence="2">Inositol phosphatase domain-containing protein</fullName>
    </recommendedName>
</protein>
<comment type="caution">
    <text evidence="3">The sequence shown here is derived from an EMBL/GenBank/DDBJ whole genome shotgun (WGS) entry which is preliminary data.</text>
</comment>
<evidence type="ECO:0000259" key="2">
    <source>
        <dbReference type="Pfam" id="PF12456"/>
    </source>
</evidence>
<dbReference type="EMBL" id="CAJOBC010000067">
    <property type="protein sequence ID" value="CAF3530293.1"/>
    <property type="molecule type" value="Genomic_DNA"/>
</dbReference>
<dbReference type="AlphaFoldDB" id="A0A813PM02"/>
<dbReference type="EMBL" id="CAJOBA010000893">
    <property type="protein sequence ID" value="CAF3563494.1"/>
    <property type="molecule type" value="Genomic_DNA"/>
</dbReference>
<dbReference type="EMBL" id="CAJNOQ010000067">
    <property type="protein sequence ID" value="CAF0750764.1"/>
    <property type="molecule type" value="Genomic_DNA"/>
</dbReference>
<dbReference type="Proteomes" id="UP000677228">
    <property type="component" value="Unassembled WGS sequence"/>
</dbReference>
<reference evidence="3" key="1">
    <citation type="submission" date="2021-02" db="EMBL/GenBank/DDBJ databases">
        <authorList>
            <person name="Nowell W R."/>
        </authorList>
    </citation>
    <scope>NUCLEOTIDE SEQUENCE</scope>
</reference>
<sequence>MVDESKKIEHVNTIEPIFEKMTNPVVNPNFVYDDDIDSNVEPKPFDRQQRPQSTRTNRSITSRSSVNNADGRIHCFDYHASKFFSYKDQGFEKALSLIHKILFPNQELSMDDRNQLMKRSWLLTDIDHWDMHREVIVTLMQNHILIVRYNFIRNRIIYTQSIRFDDIKSVVFGPYKYPPKSIMGEYIYGGCRIVHGEEPTFLERWNPFIQTGSHTFTSHHLAYNDKEKETTTYNCDEFIESLETALNTYRRDNNLPKLEFTEEQIVIPSYASLASVIFNQNFLGFNRDRNGVNW</sequence>
<evidence type="ECO:0000256" key="1">
    <source>
        <dbReference type="SAM" id="MobiDB-lite"/>
    </source>
</evidence>
<keyword evidence="7" id="KW-1185">Reference proteome</keyword>
<dbReference type="Proteomes" id="UP000682733">
    <property type="component" value="Unassembled WGS sequence"/>
</dbReference>
<dbReference type="GO" id="GO:0005737">
    <property type="term" value="C:cytoplasm"/>
    <property type="evidence" value="ECO:0007669"/>
    <property type="project" value="TreeGrafter"/>
</dbReference>
<dbReference type="Proteomes" id="UP000681722">
    <property type="component" value="Unassembled WGS sequence"/>
</dbReference>
<accession>A0A813PM02</accession>
<dbReference type="EMBL" id="CAJNOK010000893">
    <property type="protein sequence ID" value="CAF0781752.1"/>
    <property type="molecule type" value="Genomic_DNA"/>
</dbReference>
<evidence type="ECO:0000313" key="6">
    <source>
        <dbReference type="EMBL" id="CAF3563494.1"/>
    </source>
</evidence>
<feature type="region of interest" description="Disordered" evidence="1">
    <location>
        <begin position="37"/>
        <end position="65"/>
    </location>
</feature>
<gene>
    <name evidence="3" type="ORF">GPM918_LOCUS817</name>
    <name evidence="4" type="ORF">OVA965_LOCUS3648</name>
    <name evidence="5" type="ORF">SRO942_LOCUS817</name>
    <name evidence="6" type="ORF">TMI583_LOCUS3647</name>
</gene>
<proteinExistence type="predicted"/>
<dbReference type="OrthoDB" id="10012704at2759"/>
<evidence type="ECO:0000313" key="3">
    <source>
        <dbReference type="EMBL" id="CAF0750764.1"/>
    </source>
</evidence>
<dbReference type="Pfam" id="PF12456">
    <property type="entry name" value="hSac2"/>
    <property type="match status" value="1"/>
</dbReference>
<organism evidence="3 7">
    <name type="scientific">Didymodactylos carnosus</name>
    <dbReference type="NCBI Taxonomy" id="1234261"/>
    <lineage>
        <taxon>Eukaryota</taxon>
        <taxon>Metazoa</taxon>
        <taxon>Spiralia</taxon>
        <taxon>Gnathifera</taxon>
        <taxon>Rotifera</taxon>
        <taxon>Eurotatoria</taxon>
        <taxon>Bdelloidea</taxon>
        <taxon>Philodinida</taxon>
        <taxon>Philodinidae</taxon>
        <taxon>Didymodactylos</taxon>
    </lineage>
</organism>
<evidence type="ECO:0000313" key="4">
    <source>
        <dbReference type="EMBL" id="CAF0781752.1"/>
    </source>
</evidence>
<evidence type="ECO:0000313" key="5">
    <source>
        <dbReference type="EMBL" id="CAF3530293.1"/>
    </source>
</evidence>
<feature type="domain" description="Inositol phosphatase" evidence="2">
    <location>
        <begin position="107"/>
        <end position="182"/>
    </location>
</feature>